<name>A0AAV0U8K4_HYABA</name>
<evidence type="ECO:0000256" key="1">
    <source>
        <dbReference type="SAM" id="MobiDB-lite"/>
    </source>
</evidence>
<feature type="region of interest" description="Disordered" evidence="1">
    <location>
        <begin position="1439"/>
        <end position="1474"/>
    </location>
</feature>
<dbReference type="Proteomes" id="UP001162031">
    <property type="component" value="Unassembled WGS sequence"/>
</dbReference>
<accession>A0AAV0U8K4</accession>
<reference evidence="2" key="1">
    <citation type="submission" date="2022-12" db="EMBL/GenBank/DDBJ databases">
        <authorList>
            <person name="Webb A."/>
        </authorList>
    </citation>
    <scope>NUCLEOTIDE SEQUENCE</scope>
    <source>
        <strain evidence="2">Hp1</strain>
    </source>
</reference>
<organism evidence="2 3">
    <name type="scientific">Hyaloperonospora brassicae</name>
    <name type="common">Brassica downy mildew</name>
    <name type="synonym">Peronospora brassicae</name>
    <dbReference type="NCBI Taxonomy" id="162125"/>
    <lineage>
        <taxon>Eukaryota</taxon>
        <taxon>Sar</taxon>
        <taxon>Stramenopiles</taxon>
        <taxon>Oomycota</taxon>
        <taxon>Peronosporomycetes</taxon>
        <taxon>Peronosporales</taxon>
        <taxon>Peronosporaceae</taxon>
        <taxon>Hyaloperonospora</taxon>
    </lineage>
</organism>
<gene>
    <name evidence="2" type="ORF">HBR001_LOCUS5813</name>
</gene>
<comment type="caution">
    <text evidence="2">The sequence shown here is derived from an EMBL/GenBank/DDBJ whole genome shotgun (WGS) entry which is preliminary data.</text>
</comment>
<feature type="compositionally biased region" description="Acidic residues" evidence="1">
    <location>
        <begin position="1151"/>
        <end position="1161"/>
    </location>
</feature>
<dbReference type="EMBL" id="CANTFL010001198">
    <property type="protein sequence ID" value="CAI5733352.1"/>
    <property type="molecule type" value="Genomic_DNA"/>
</dbReference>
<feature type="compositionally biased region" description="Polar residues" evidence="1">
    <location>
        <begin position="1138"/>
        <end position="1147"/>
    </location>
</feature>
<feature type="region of interest" description="Disordered" evidence="1">
    <location>
        <begin position="1138"/>
        <end position="1164"/>
    </location>
</feature>
<sequence>MVATTADLVVNGGAAQALDLCRRLLRTGSSVQCVEMAQLVLERLRSGATGDSSDDVNALLRLLSNYVTPTRELTEEILSLLLFCDHRVLLVHHLPKLTYQSKECVKLVVQAYLELLATDRSLLVPVLGSLAEMPLDSGEKNTVVEATQSLLEAAEESDIPAVVQSLLSMVTKSSASKALGRLRAECNRIQSGTLSLTMEVIGRFASAGSVALTALFRLIRHVEPLTTFDILALTLVMGKSAENESAVRTTTSVAQRGHLHGRLMREVALMLVRPEWAYLLPSFVQFCSCLLATCFRASTRATLASNLISSSVDSLIVLIETASVVHEEALILLLKIVSQPKKLLLLANTDSVLRARSDVCWNVAEAIALRFSELARRNAGALASSSHLFLDHLHGIASATTIAERYPPHILDLLCSTMALLTKKERGIYSLLMITIQKQLVTRVGAFGLPHDQQSLRLQSSRSLQSRASAVEVKQLMAVLLAGHLLKNQVVVESRDRKTLANWMLRLLASANRDETLLHVMEFVREEMHRSRAVSSALAQERTLLTSAIFQVFGKKGFCWIPRDQVLQRMEGDDSVVIAFDDVTSNVAMGCKRSASPLVADATEFVLKLRFGVLSFSFGNMNHRERAVHHTLLAREYLTKLCLFRELFHCYMGFATPIEQMEIMDAACLLPSAYDQAISAEACGSIEPIVLNTVIWNLVCALDVAVASTNFAAKLYASTANSSSLQHGRKDQYARMAARLHICLRQQDHLAQILSRQKVNISACLESIIDDTVSSQRAKTQKDELEWLLLETSVAEQFLNGELRRIRKEPPRGSLSGLDFRVICLVFEAQLNRPLDTTTLSLFDELELLQVFSQHLQNNAMPSSGFDGASGSGGNLKLLASTREGCCTVKWLCHRAAELSQRISNADYDDMKWSADENCEAVSAEDVAASARTRKSMAYSLAYIYDSFILILEECRVAKAARDSTWAETMMKLLAAGASPGDDLSRVDSPFGYNEVVFRFLARQCLELTDPTLASLVTDALISLVLDTKKRPLVSQLCLALLHQTYPAAPAVYQLDAHAGKFLRDLPLRSLPKAVVSPVSGHVCSLAKYRCASMKWRHVAYLVVGSWAFTADAAAGSLLLAQFLEEMRVLIDAAASDNGEQNGTKRTANTDDSDAESDENDVGPVRDRDEFAVVANGEHIVLKSLTNESLPFFIEAVLLCAIASLHRAIPKKSSAQALADANPFTDYCSAMNVFGSALGVFAQAEACGFNLPLKTNLLVLRGGAFATRSVRSILTKCIAWRIDQSVSDCTGALEHLGVLFGAARAMSVAMERVTHTFQERVVLKMQRNGRRGGWSNELLAKAYGKRYNTRRLISKPEAKLVPFFAHGIQELQDFLQDQSNVNNIDLEAARAQWESAKNVSGDSEHRDAMLSDEKLVCACRTLQAEEFTAALLKDWRPAVSAESDDDEVDEDEDEELAGSQEVDDESLSEDADDGFVVRSDVTTATNRTALLSEHKKLAVGLQENGDLGFPTIVVNFKKQKKTHK</sequence>
<protein>
    <submittedName>
        <fullName evidence="2">Uncharacterized protein</fullName>
    </submittedName>
</protein>
<proteinExistence type="predicted"/>
<evidence type="ECO:0000313" key="2">
    <source>
        <dbReference type="EMBL" id="CAI5733352.1"/>
    </source>
</evidence>
<feature type="compositionally biased region" description="Acidic residues" evidence="1">
    <location>
        <begin position="1442"/>
        <end position="1473"/>
    </location>
</feature>
<keyword evidence="3" id="KW-1185">Reference proteome</keyword>
<evidence type="ECO:0000313" key="3">
    <source>
        <dbReference type="Proteomes" id="UP001162031"/>
    </source>
</evidence>